<accession>T0YWQ3</accession>
<name>T0YWQ3_9ZZZZ</name>
<feature type="non-terminal residue" evidence="1">
    <location>
        <position position="1"/>
    </location>
</feature>
<organism evidence="1">
    <name type="scientific">mine drainage metagenome</name>
    <dbReference type="NCBI Taxonomy" id="410659"/>
    <lineage>
        <taxon>unclassified sequences</taxon>
        <taxon>metagenomes</taxon>
        <taxon>ecological metagenomes</taxon>
    </lineage>
</organism>
<evidence type="ECO:0000313" key="1">
    <source>
        <dbReference type="EMBL" id="EQD40021.1"/>
    </source>
</evidence>
<dbReference type="EMBL" id="AUZY01010047">
    <property type="protein sequence ID" value="EQD40021.1"/>
    <property type="molecule type" value="Genomic_DNA"/>
</dbReference>
<dbReference type="Gene3D" id="3.40.720.10">
    <property type="entry name" value="Alkaline Phosphatase, subunit A"/>
    <property type="match status" value="1"/>
</dbReference>
<reference evidence="1" key="2">
    <citation type="journal article" date="2014" name="ISME J.">
        <title>Microbial stratification in low pH oxic and suboxic macroscopic growths along an acid mine drainage.</title>
        <authorList>
            <person name="Mendez-Garcia C."/>
            <person name="Mesa V."/>
            <person name="Sprenger R.R."/>
            <person name="Richter M."/>
            <person name="Diez M.S."/>
            <person name="Solano J."/>
            <person name="Bargiela R."/>
            <person name="Golyshina O.V."/>
            <person name="Manteca A."/>
            <person name="Ramos J.L."/>
            <person name="Gallego J.R."/>
            <person name="Llorente I."/>
            <person name="Martins Dos Santos V.A."/>
            <person name="Jensen O.N."/>
            <person name="Pelaez A.I."/>
            <person name="Sanchez J."/>
            <person name="Ferrer M."/>
        </authorList>
    </citation>
    <scope>NUCLEOTIDE SEQUENCE</scope>
</reference>
<comment type="caution">
    <text evidence="1">The sequence shown here is derived from an EMBL/GenBank/DDBJ whole genome shotgun (WGS) entry which is preliminary data.</text>
</comment>
<reference evidence="1" key="1">
    <citation type="submission" date="2013-08" db="EMBL/GenBank/DDBJ databases">
        <authorList>
            <person name="Mendez C."/>
            <person name="Richter M."/>
            <person name="Ferrer M."/>
            <person name="Sanchez J."/>
        </authorList>
    </citation>
    <scope>NUCLEOTIDE SEQUENCE</scope>
</reference>
<sequence length="175" mass="18716">AQSGADHINAHRTFAVALGPWVRSGVLDTQHLSQVDLLRTIEAVAGIPPMSQWDANAHVLGGIWRATPDAAPAPVLPMQTAMLRNPGHCAADSPFRHWPVDPVPGADHIAWNALPPARSYTPTALLKISGPEQLRQEWLASKGPVAYAALLRRLNTMAAKQQRPLDSLIAGDGGD</sequence>
<gene>
    <name evidence="1" type="ORF">B1B_15115</name>
</gene>
<dbReference type="AlphaFoldDB" id="T0YWQ3"/>
<proteinExistence type="predicted"/>
<dbReference type="InterPro" id="IPR017850">
    <property type="entry name" value="Alkaline_phosphatase_core_sf"/>
</dbReference>
<protein>
    <submittedName>
        <fullName evidence="1">Phosphoesterase</fullName>
    </submittedName>
</protein>